<evidence type="ECO:0000313" key="1">
    <source>
        <dbReference type="EMBL" id="CAE7773460.1"/>
    </source>
</evidence>
<dbReference type="EMBL" id="CAJNIZ010047682">
    <property type="protein sequence ID" value="CAE7773460.1"/>
    <property type="molecule type" value="Genomic_DNA"/>
</dbReference>
<sequence length="134" mass="13858">VLGDVCQGHSAWPADAGALATQIAEAVGKERPDLFVLVLPGPFMNDSQDMFGEGFDIFAEIQVQQELVASVLARSPKAGPMVAPTQPSTPRAEVAVPGVEVLLPTAPDGHTVEALKGLAEALKVDESKGSRASA</sequence>
<proteinExistence type="predicted"/>
<organism evidence="1 2">
    <name type="scientific">Symbiodinium pilosum</name>
    <name type="common">Dinoflagellate</name>
    <dbReference type="NCBI Taxonomy" id="2952"/>
    <lineage>
        <taxon>Eukaryota</taxon>
        <taxon>Sar</taxon>
        <taxon>Alveolata</taxon>
        <taxon>Dinophyceae</taxon>
        <taxon>Suessiales</taxon>
        <taxon>Symbiodiniaceae</taxon>
        <taxon>Symbiodinium</taxon>
    </lineage>
</organism>
<gene>
    <name evidence="1" type="primary">slc38a6</name>
    <name evidence="1" type="ORF">SPIL2461_LOCUS22833</name>
</gene>
<evidence type="ECO:0000313" key="2">
    <source>
        <dbReference type="Proteomes" id="UP000649617"/>
    </source>
</evidence>
<protein>
    <submittedName>
        <fullName evidence="1">Slc38a6 protein</fullName>
    </submittedName>
</protein>
<feature type="non-terminal residue" evidence="1">
    <location>
        <position position="1"/>
    </location>
</feature>
<keyword evidence="2" id="KW-1185">Reference proteome</keyword>
<comment type="caution">
    <text evidence="1">The sequence shown here is derived from an EMBL/GenBank/DDBJ whole genome shotgun (WGS) entry which is preliminary data.</text>
</comment>
<dbReference type="Proteomes" id="UP000649617">
    <property type="component" value="Unassembled WGS sequence"/>
</dbReference>
<reference evidence="1" key="1">
    <citation type="submission" date="2021-02" db="EMBL/GenBank/DDBJ databases">
        <authorList>
            <person name="Dougan E. K."/>
            <person name="Rhodes N."/>
            <person name="Thang M."/>
            <person name="Chan C."/>
        </authorList>
    </citation>
    <scope>NUCLEOTIDE SEQUENCE</scope>
</reference>
<name>A0A812YAE6_SYMPI</name>
<accession>A0A812YAE6</accession>
<feature type="non-terminal residue" evidence="1">
    <location>
        <position position="134"/>
    </location>
</feature>
<dbReference type="AlphaFoldDB" id="A0A812YAE6"/>